<comment type="caution">
    <text evidence="2">The sequence shown here is derived from an EMBL/GenBank/DDBJ whole genome shotgun (WGS) entry which is preliminary data.</text>
</comment>
<dbReference type="PANTHER" id="PTHR10666">
    <property type="entry name" value="UBIQUITIN"/>
    <property type="match status" value="1"/>
</dbReference>
<gene>
    <name evidence="2" type="ORF">SRO942_LOCUS26538</name>
</gene>
<evidence type="ECO:0000313" key="2">
    <source>
        <dbReference type="EMBL" id="CAF4030156.1"/>
    </source>
</evidence>
<dbReference type="InterPro" id="IPR050158">
    <property type="entry name" value="Ubiquitin_ubiquitin-like"/>
</dbReference>
<dbReference type="SUPFAM" id="SSF54236">
    <property type="entry name" value="Ubiquitin-like"/>
    <property type="match status" value="1"/>
</dbReference>
<protein>
    <recommendedName>
        <fullName evidence="1">Ubiquitin-like domain-containing protein</fullName>
    </recommendedName>
</protein>
<dbReference type="EMBL" id="CAJOBC010016833">
    <property type="protein sequence ID" value="CAF4030156.1"/>
    <property type="molecule type" value="Genomic_DNA"/>
</dbReference>
<name>A0A8S2P2B9_9BILA</name>
<dbReference type="InterPro" id="IPR019956">
    <property type="entry name" value="Ubiquitin_dom"/>
</dbReference>
<dbReference type="Gene3D" id="3.10.20.90">
    <property type="entry name" value="Phosphatidylinositol 3-kinase Catalytic Subunit, Chain A, domain 1"/>
    <property type="match status" value="1"/>
</dbReference>
<reference evidence="2" key="1">
    <citation type="submission" date="2021-02" db="EMBL/GenBank/DDBJ databases">
        <authorList>
            <person name="Nowell W R."/>
        </authorList>
    </citation>
    <scope>NUCLEOTIDE SEQUENCE</scope>
</reference>
<organism evidence="2 3">
    <name type="scientific">Didymodactylos carnosus</name>
    <dbReference type="NCBI Taxonomy" id="1234261"/>
    <lineage>
        <taxon>Eukaryota</taxon>
        <taxon>Metazoa</taxon>
        <taxon>Spiralia</taxon>
        <taxon>Gnathifera</taxon>
        <taxon>Rotifera</taxon>
        <taxon>Eurotatoria</taxon>
        <taxon>Bdelloidea</taxon>
        <taxon>Philodinida</taxon>
        <taxon>Philodinidae</taxon>
        <taxon>Didymodactylos</taxon>
    </lineage>
</organism>
<dbReference type="FunFam" id="3.10.20.90:FF:000160">
    <property type="entry name" value="Polyubiquitin-C"/>
    <property type="match status" value="1"/>
</dbReference>
<evidence type="ECO:0000313" key="3">
    <source>
        <dbReference type="Proteomes" id="UP000681722"/>
    </source>
</evidence>
<dbReference type="Proteomes" id="UP000681722">
    <property type="component" value="Unassembled WGS sequence"/>
</dbReference>
<dbReference type="Pfam" id="PF00240">
    <property type="entry name" value="ubiquitin"/>
    <property type="match status" value="1"/>
</dbReference>
<dbReference type="InterPro" id="IPR029071">
    <property type="entry name" value="Ubiquitin-like_domsf"/>
</dbReference>
<accession>A0A8S2P2B9</accession>
<dbReference type="InterPro" id="IPR019954">
    <property type="entry name" value="Ubiquitin_CS"/>
</dbReference>
<dbReference type="PROSITE" id="PS50053">
    <property type="entry name" value="UBIQUITIN_2"/>
    <property type="match status" value="1"/>
</dbReference>
<dbReference type="PROSITE" id="PS00299">
    <property type="entry name" value="UBIQUITIN_1"/>
    <property type="match status" value="1"/>
</dbReference>
<feature type="domain" description="Ubiquitin-like" evidence="1">
    <location>
        <begin position="6"/>
        <end position="66"/>
    </location>
</feature>
<dbReference type="OrthoDB" id="417450at2759"/>
<sequence>MLVLDDLKPSDTIDHVKSRIQAKEGVPPDQQRLIFAGKQLEDGRTLSDYNIQNESTVNMVLRLRGGPA</sequence>
<proteinExistence type="predicted"/>
<dbReference type="AlphaFoldDB" id="A0A8S2P2B9"/>
<evidence type="ECO:0000259" key="1">
    <source>
        <dbReference type="PROSITE" id="PS50053"/>
    </source>
</evidence>
<feature type="non-terminal residue" evidence="2">
    <location>
        <position position="1"/>
    </location>
</feature>
<dbReference type="SMART" id="SM00213">
    <property type="entry name" value="UBQ"/>
    <property type="match status" value="1"/>
</dbReference>
<dbReference type="PRINTS" id="PR00348">
    <property type="entry name" value="UBIQUITIN"/>
</dbReference>
<dbReference type="InterPro" id="IPR000626">
    <property type="entry name" value="Ubiquitin-like_dom"/>
</dbReference>